<dbReference type="InterPro" id="IPR012337">
    <property type="entry name" value="RNaseH-like_sf"/>
</dbReference>
<dbReference type="GO" id="GO:0005829">
    <property type="term" value="C:cytosol"/>
    <property type="evidence" value="ECO:0007669"/>
    <property type="project" value="TreeGrafter"/>
</dbReference>
<keyword evidence="1" id="KW-0378">Hydrolase</keyword>
<comment type="caution">
    <text evidence="3">The sequence shown here is derived from an EMBL/GenBank/DDBJ whole genome shotgun (WGS) entry which is preliminary data.</text>
</comment>
<proteinExistence type="predicted"/>
<dbReference type="InterPro" id="IPR036420">
    <property type="entry name" value="BRCT_dom_sf"/>
</dbReference>
<dbReference type="EMBL" id="DVLW01000203">
    <property type="protein sequence ID" value="HIT95003.1"/>
    <property type="molecule type" value="Genomic_DNA"/>
</dbReference>
<sequence>MQLTAITAGFFGTGSKSELYSLSLFHQDGDQVRRYGSLISPTQTPPARQLEQAGLNREQLEQAPQLEQVWGEVRRYFTHSLVVCPANEAAAISAALERRGLYPPVMFTLSIRELAKAAYAPLTENITEPEQLAGIFWELKGKYRDWETCIGMIKPSMTVRRKHAYTFFDCETADSTGQICAIGLLHQDSDGRMTEYYSLVNPERPMQKENLAIHGITDEMAATAPTFPEVWKEIRKWFEGSVLVAHSASAADLFFLKSTLANYNLRLGEVEYICTCRSAQKLLPSLPNHRLNTLCAYYNIPLDHHNALSDAKGCYGLFVELGKLRDMDTFISRYDLSPAKSQRPVRRKSGRGLPSEYYSHLETIDFTAVFAVTGDFRTGSREEAEDKIRDLGGVVRGSVTKSVKYLIVGSLGSDRWVRGYGNKVEKARELGIPIIAENDFWNAASAAQPSGNGQ</sequence>
<dbReference type="PANTHER" id="PTHR30231">
    <property type="entry name" value="DNA POLYMERASE III SUBUNIT EPSILON"/>
    <property type="match status" value="1"/>
</dbReference>
<dbReference type="Pfam" id="PF00929">
    <property type="entry name" value="RNase_T"/>
    <property type="match status" value="1"/>
</dbReference>
<feature type="domain" description="BRCT" evidence="2">
    <location>
        <begin position="369"/>
        <end position="441"/>
    </location>
</feature>
<dbReference type="AlphaFoldDB" id="A0A9D1H7E6"/>
<keyword evidence="1" id="KW-0269">Exonuclease</keyword>
<dbReference type="GO" id="GO:0003887">
    <property type="term" value="F:DNA-directed DNA polymerase activity"/>
    <property type="evidence" value="ECO:0007669"/>
    <property type="project" value="InterPro"/>
</dbReference>
<dbReference type="GO" id="GO:0008408">
    <property type="term" value="F:3'-5' exonuclease activity"/>
    <property type="evidence" value="ECO:0007669"/>
    <property type="project" value="TreeGrafter"/>
</dbReference>
<dbReference type="InterPro" id="IPR036397">
    <property type="entry name" value="RNaseH_sf"/>
</dbReference>
<name>A0A9D1H7E6_9FIRM</name>
<dbReference type="GO" id="GO:0006260">
    <property type="term" value="P:DNA replication"/>
    <property type="evidence" value="ECO:0007669"/>
    <property type="project" value="InterPro"/>
</dbReference>
<dbReference type="InterPro" id="IPR006054">
    <property type="entry name" value="DnaQ"/>
</dbReference>
<dbReference type="InterPro" id="IPR013520">
    <property type="entry name" value="Ribonucl_H"/>
</dbReference>
<organism evidence="3 4">
    <name type="scientific">Candidatus Faecivivens stercoripullorum</name>
    <dbReference type="NCBI Taxonomy" id="2840805"/>
    <lineage>
        <taxon>Bacteria</taxon>
        <taxon>Bacillati</taxon>
        <taxon>Bacillota</taxon>
        <taxon>Clostridia</taxon>
        <taxon>Eubacteriales</taxon>
        <taxon>Oscillospiraceae</taxon>
        <taxon>Oscillospiraceae incertae sedis</taxon>
        <taxon>Candidatus Faecivivens</taxon>
    </lineage>
</organism>
<dbReference type="PROSITE" id="PS50172">
    <property type="entry name" value="BRCT"/>
    <property type="match status" value="1"/>
</dbReference>
<evidence type="ECO:0000259" key="2">
    <source>
        <dbReference type="PROSITE" id="PS50172"/>
    </source>
</evidence>
<dbReference type="Pfam" id="PF00533">
    <property type="entry name" value="BRCT"/>
    <property type="match status" value="1"/>
</dbReference>
<dbReference type="SUPFAM" id="SSF52113">
    <property type="entry name" value="BRCT domain"/>
    <property type="match status" value="1"/>
</dbReference>
<dbReference type="CDD" id="cd17748">
    <property type="entry name" value="BRCT_DNA_ligase_like"/>
    <property type="match status" value="1"/>
</dbReference>
<dbReference type="PANTHER" id="PTHR30231:SF42">
    <property type="entry name" value="EXONUCLEASE"/>
    <property type="match status" value="1"/>
</dbReference>
<gene>
    <name evidence="3" type="ORF">IAC43_07435</name>
</gene>
<dbReference type="GO" id="GO:0003677">
    <property type="term" value="F:DNA binding"/>
    <property type="evidence" value="ECO:0007669"/>
    <property type="project" value="InterPro"/>
</dbReference>
<dbReference type="Proteomes" id="UP000824160">
    <property type="component" value="Unassembled WGS sequence"/>
</dbReference>
<dbReference type="Gene3D" id="3.30.420.10">
    <property type="entry name" value="Ribonuclease H-like superfamily/Ribonuclease H"/>
    <property type="match status" value="1"/>
</dbReference>
<evidence type="ECO:0000313" key="4">
    <source>
        <dbReference type="Proteomes" id="UP000824160"/>
    </source>
</evidence>
<reference evidence="3" key="2">
    <citation type="journal article" date="2021" name="PeerJ">
        <title>Extensive microbial diversity within the chicken gut microbiome revealed by metagenomics and culture.</title>
        <authorList>
            <person name="Gilroy R."/>
            <person name="Ravi A."/>
            <person name="Getino M."/>
            <person name="Pursley I."/>
            <person name="Horton D.L."/>
            <person name="Alikhan N.F."/>
            <person name="Baker D."/>
            <person name="Gharbi K."/>
            <person name="Hall N."/>
            <person name="Watson M."/>
            <person name="Adriaenssens E.M."/>
            <person name="Foster-Nyarko E."/>
            <person name="Jarju S."/>
            <person name="Secka A."/>
            <person name="Antonio M."/>
            <person name="Oren A."/>
            <person name="Chaudhuri R.R."/>
            <person name="La Ragione R."/>
            <person name="Hildebrand F."/>
            <person name="Pallen M.J."/>
        </authorList>
    </citation>
    <scope>NUCLEOTIDE SEQUENCE</scope>
    <source>
        <strain evidence="3">ChiBcec7-5410</strain>
    </source>
</reference>
<dbReference type="NCBIfam" id="TIGR00573">
    <property type="entry name" value="dnaq"/>
    <property type="match status" value="1"/>
</dbReference>
<keyword evidence="1" id="KW-0540">Nuclease</keyword>
<evidence type="ECO:0000313" key="3">
    <source>
        <dbReference type="EMBL" id="HIT95003.1"/>
    </source>
</evidence>
<dbReference type="InterPro" id="IPR001357">
    <property type="entry name" value="BRCT_dom"/>
</dbReference>
<protein>
    <submittedName>
        <fullName evidence="3">3'-5' exoribonuclease</fullName>
    </submittedName>
</protein>
<dbReference type="Gene3D" id="3.40.50.10190">
    <property type="entry name" value="BRCT domain"/>
    <property type="match status" value="1"/>
</dbReference>
<dbReference type="SMART" id="SM00479">
    <property type="entry name" value="EXOIII"/>
    <property type="match status" value="1"/>
</dbReference>
<accession>A0A9D1H7E6</accession>
<evidence type="ECO:0000256" key="1">
    <source>
        <dbReference type="ARBA" id="ARBA00022839"/>
    </source>
</evidence>
<dbReference type="SUPFAM" id="SSF53098">
    <property type="entry name" value="Ribonuclease H-like"/>
    <property type="match status" value="1"/>
</dbReference>
<reference evidence="3" key="1">
    <citation type="submission" date="2020-10" db="EMBL/GenBank/DDBJ databases">
        <authorList>
            <person name="Gilroy R."/>
        </authorList>
    </citation>
    <scope>NUCLEOTIDE SEQUENCE</scope>
    <source>
        <strain evidence="3">ChiBcec7-5410</strain>
    </source>
</reference>
<dbReference type="FunFam" id="3.30.420.10:FF:000045">
    <property type="entry name" value="3'-5' exonuclease DinG"/>
    <property type="match status" value="1"/>
</dbReference>